<name>T2MHC9_HYDVU</name>
<reference evidence="6" key="1">
    <citation type="journal article" date="2013" name="Genome Biol. Evol.">
        <title>Punctuated emergences of genetic and phenotypic innovations in eumetazoan, bilaterian, euteleostome, and hominidae ancestors.</title>
        <authorList>
            <person name="Wenger Y."/>
            <person name="Galliot B."/>
        </authorList>
    </citation>
    <scope>NUCLEOTIDE SEQUENCE</scope>
    <source>
        <tissue evidence="6">Whole animals</tissue>
    </source>
</reference>
<dbReference type="InterPro" id="IPR007811">
    <property type="entry name" value="RPC4"/>
</dbReference>
<feature type="compositionally biased region" description="Low complexity" evidence="5">
    <location>
        <begin position="121"/>
        <end position="132"/>
    </location>
</feature>
<dbReference type="Pfam" id="PF05132">
    <property type="entry name" value="RNA_pol_Rpc4"/>
    <property type="match status" value="1"/>
</dbReference>
<keyword evidence="3" id="KW-0804">Transcription</keyword>
<evidence type="ECO:0000256" key="3">
    <source>
        <dbReference type="ARBA" id="ARBA00023163"/>
    </source>
</evidence>
<keyword evidence="4" id="KW-0539">Nucleus</keyword>
<feature type="non-terminal residue" evidence="6">
    <location>
        <position position="1"/>
    </location>
</feature>
<protein>
    <submittedName>
        <fullName evidence="6">DNA-directed RNA polymerase III subunit RPC4</fullName>
    </submittedName>
</protein>
<dbReference type="GO" id="GO:0005666">
    <property type="term" value="C:RNA polymerase III complex"/>
    <property type="evidence" value="ECO:0007669"/>
    <property type="project" value="InterPro"/>
</dbReference>
<organism evidence="6">
    <name type="scientific">Hydra vulgaris</name>
    <name type="common">Hydra</name>
    <name type="synonym">Hydra attenuata</name>
    <dbReference type="NCBI Taxonomy" id="6087"/>
    <lineage>
        <taxon>Eukaryota</taxon>
        <taxon>Metazoa</taxon>
        <taxon>Cnidaria</taxon>
        <taxon>Hydrozoa</taxon>
        <taxon>Hydroidolina</taxon>
        <taxon>Anthoathecata</taxon>
        <taxon>Aplanulata</taxon>
        <taxon>Hydridae</taxon>
        <taxon>Hydra</taxon>
    </lineage>
</organism>
<dbReference type="GO" id="GO:0003677">
    <property type="term" value="F:DNA binding"/>
    <property type="evidence" value="ECO:0007669"/>
    <property type="project" value="InterPro"/>
</dbReference>
<feature type="compositionally biased region" description="Basic and acidic residues" evidence="5">
    <location>
        <begin position="66"/>
        <end position="75"/>
    </location>
</feature>
<feature type="region of interest" description="Disordered" evidence="5">
    <location>
        <begin position="114"/>
        <end position="133"/>
    </location>
</feature>
<evidence type="ECO:0000256" key="2">
    <source>
        <dbReference type="ARBA" id="ARBA00022478"/>
    </source>
</evidence>
<feature type="region of interest" description="Disordered" evidence="5">
    <location>
        <begin position="66"/>
        <end position="90"/>
    </location>
</feature>
<keyword evidence="2 6" id="KW-0240">DNA-directed RNA polymerase</keyword>
<dbReference type="AlphaFoldDB" id="T2MHC9"/>
<evidence type="ECO:0000256" key="5">
    <source>
        <dbReference type="SAM" id="MobiDB-lite"/>
    </source>
</evidence>
<accession>T2MHC9</accession>
<sequence>KIMSDSKNVDLKLSASLTRFGLKGRGGISTARLPSLKPARDLTLGGTPKRTFTPNIVGRSIKKEEVSETKTDFSQKRGGHFNQGRGRGRGRNEIIASSGIFSQGPATQQTLARALGGGSWSGNNSSNDNPSSIKYEIKSSKGFQEDDFESNKVLDILNEIGEIEMKDTKSGFMVPITLPLSSKVLHEVKSEDESEEVKVATAKDFKSIKKKFKQSSHKNELFQSEVKINDLFKSDSSNGDFFFFQFPDALPIKPISDDGAMLKPEQDKNIISAETIVTEQLKKFTFQNVSEGYIGKLLVHKSGKVKMHLGNVSFEIMLGTPCGFLQDLVSINVENDPGEMICLGHVNHRLIAVPDFEALLGSLVT</sequence>
<dbReference type="EMBL" id="HAAD01005272">
    <property type="protein sequence ID" value="CDG71504.1"/>
    <property type="molecule type" value="mRNA"/>
</dbReference>
<gene>
    <name evidence="6" type="primary">POLR3D</name>
</gene>
<evidence type="ECO:0000256" key="1">
    <source>
        <dbReference type="ARBA" id="ARBA00004123"/>
    </source>
</evidence>
<evidence type="ECO:0000256" key="4">
    <source>
        <dbReference type="ARBA" id="ARBA00023242"/>
    </source>
</evidence>
<evidence type="ECO:0000313" key="6">
    <source>
        <dbReference type="EMBL" id="CDG71504.1"/>
    </source>
</evidence>
<dbReference type="PANTHER" id="PTHR13408">
    <property type="entry name" value="DNA-DIRECTED RNA POLYMERASE III"/>
    <property type="match status" value="1"/>
</dbReference>
<proteinExistence type="evidence at transcript level"/>
<dbReference type="PANTHER" id="PTHR13408:SF0">
    <property type="entry name" value="DNA-DIRECTED RNA POLYMERASE III SUBUNIT RPC4"/>
    <property type="match status" value="1"/>
</dbReference>
<comment type="subcellular location">
    <subcellularLocation>
        <location evidence="1">Nucleus</location>
    </subcellularLocation>
</comment>
<dbReference type="OrthoDB" id="5836119at2759"/>
<dbReference type="GO" id="GO:0042797">
    <property type="term" value="P:tRNA transcription by RNA polymerase III"/>
    <property type="evidence" value="ECO:0007669"/>
    <property type="project" value="TreeGrafter"/>
</dbReference>